<dbReference type="Proteomes" id="UP001210978">
    <property type="component" value="Chromosome"/>
</dbReference>
<dbReference type="RefSeq" id="WP_271148617.1">
    <property type="nucleotide sequence ID" value="NZ_CP115859.1"/>
</dbReference>
<sequence length="62" mass="7388">MELAVYLQKPLPERQQIVKSPVQIHDPYWLERLKTAVSNLNPFAVMFNQDLINEYWNLKQTS</sequence>
<proteinExistence type="predicted"/>
<gene>
    <name evidence="1" type="ORF">PFY12_14730</name>
</gene>
<reference evidence="1 2" key="1">
    <citation type="submission" date="2023-01" db="EMBL/GenBank/DDBJ databases">
        <title>Complete genome of Chryseobacterium camelliae VAN22-5A.</title>
        <authorList>
            <person name="Zong G."/>
            <person name="Cao G."/>
        </authorList>
    </citation>
    <scope>NUCLEOTIDE SEQUENCE [LARGE SCALE GENOMIC DNA]</scope>
    <source>
        <strain evidence="1 2">VAN22-5A</strain>
    </source>
</reference>
<name>A0ABY7QNJ2_9FLAO</name>
<organism evidence="1 2">
    <name type="scientific">Chryseobacterium camelliae</name>
    <dbReference type="NCBI Taxonomy" id="1265445"/>
    <lineage>
        <taxon>Bacteria</taxon>
        <taxon>Pseudomonadati</taxon>
        <taxon>Bacteroidota</taxon>
        <taxon>Flavobacteriia</taxon>
        <taxon>Flavobacteriales</taxon>
        <taxon>Weeksellaceae</taxon>
        <taxon>Chryseobacterium group</taxon>
        <taxon>Chryseobacterium</taxon>
    </lineage>
</organism>
<keyword evidence="2" id="KW-1185">Reference proteome</keyword>
<dbReference type="EMBL" id="CP115859">
    <property type="protein sequence ID" value="WBV60281.1"/>
    <property type="molecule type" value="Genomic_DNA"/>
</dbReference>
<evidence type="ECO:0000313" key="1">
    <source>
        <dbReference type="EMBL" id="WBV60281.1"/>
    </source>
</evidence>
<protein>
    <submittedName>
        <fullName evidence="1">Uncharacterized protein</fullName>
    </submittedName>
</protein>
<evidence type="ECO:0000313" key="2">
    <source>
        <dbReference type="Proteomes" id="UP001210978"/>
    </source>
</evidence>
<accession>A0ABY7QNJ2</accession>